<dbReference type="PRINTS" id="PR00081">
    <property type="entry name" value="GDHRDH"/>
</dbReference>
<dbReference type="InterPro" id="IPR020904">
    <property type="entry name" value="Sc_DH/Rdtase_CS"/>
</dbReference>
<dbReference type="InterPro" id="IPR002347">
    <property type="entry name" value="SDR_fam"/>
</dbReference>
<dbReference type="PROSITE" id="PS00061">
    <property type="entry name" value="ADH_SHORT"/>
    <property type="match status" value="1"/>
</dbReference>
<evidence type="ECO:0000256" key="1">
    <source>
        <dbReference type="ARBA" id="ARBA00006484"/>
    </source>
</evidence>
<organism evidence="3 4">
    <name type="scientific">Franconibacter pulveris</name>
    <dbReference type="NCBI Taxonomy" id="435910"/>
    <lineage>
        <taxon>Bacteria</taxon>
        <taxon>Pseudomonadati</taxon>
        <taxon>Pseudomonadota</taxon>
        <taxon>Gammaproteobacteria</taxon>
        <taxon>Enterobacterales</taxon>
        <taxon>Enterobacteriaceae</taxon>
        <taxon>Franconibacter</taxon>
    </lineage>
</organism>
<sequence>MVAIDLRGQTAVVTGGLQGIGRSIAELLHQAGASVVVGDIAITARETGDRWLWLPCDISRPEQAGELIAAAQQQFGRVDILVNSCGVSAMSRIDELDEAAWQRILDVNVKGVGYASQAAIALMKPQRYGRIINIASQAGKNGYRLMGQYVASKHAVLGLTKVAAIELARDNILVNAVCPGIVETAMKWHERELGGKLRGLTAEDIYAEDCSQVPLGRTAQPEDVANVVLFLASPLSSYMTGQAINVTGGMTMH</sequence>
<dbReference type="OrthoDB" id="5898578at2"/>
<dbReference type="EMBL" id="LFEJ01000004">
    <property type="protein sequence ID" value="KMV36041.1"/>
    <property type="molecule type" value="Genomic_DNA"/>
</dbReference>
<dbReference type="Gene3D" id="3.40.50.720">
    <property type="entry name" value="NAD(P)-binding Rossmann-like Domain"/>
    <property type="match status" value="1"/>
</dbReference>
<protein>
    <submittedName>
        <fullName evidence="3">Oxidoreductase</fullName>
    </submittedName>
</protein>
<dbReference type="GO" id="GO:0016491">
    <property type="term" value="F:oxidoreductase activity"/>
    <property type="evidence" value="ECO:0007669"/>
    <property type="project" value="UniProtKB-KW"/>
</dbReference>
<dbReference type="AlphaFoldDB" id="A0A0J8VS90"/>
<dbReference type="SUPFAM" id="SSF51735">
    <property type="entry name" value="NAD(P)-binding Rossmann-fold domains"/>
    <property type="match status" value="1"/>
</dbReference>
<dbReference type="STRING" id="1121863.GCA_000621185_04184"/>
<dbReference type="PANTHER" id="PTHR24321:SF8">
    <property type="entry name" value="ESTRADIOL 17-BETA-DEHYDROGENASE 8-RELATED"/>
    <property type="match status" value="1"/>
</dbReference>
<keyword evidence="2" id="KW-0560">Oxidoreductase</keyword>
<dbReference type="PATRIC" id="fig|1656095.3.peg.2932"/>
<comment type="similarity">
    <text evidence="1">Belongs to the short-chain dehydrogenases/reductases (SDR) family.</text>
</comment>
<dbReference type="Pfam" id="PF13561">
    <property type="entry name" value="adh_short_C2"/>
    <property type="match status" value="1"/>
</dbReference>
<proteinExistence type="inferred from homology"/>
<evidence type="ECO:0000313" key="3">
    <source>
        <dbReference type="EMBL" id="KMV36041.1"/>
    </source>
</evidence>
<evidence type="ECO:0000256" key="2">
    <source>
        <dbReference type="ARBA" id="ARBA00023002"/>
    </source>
</evidence>
<name>A0A0J8VS90_9ENTR</name>
<gene>
    <name evidence="3" type="ORF">ACH50_04175</name>
</gene>
<dbReference type="FunFam" id="3.40.50.720:FF:000084">
    <property type="entry name" value="Short-chain dehydrogenase reductase"/>
    <property type="match status" value="1"/>
</dbReference>
<comment type="caution">
    <text evidence="3">The sequence shown here is derived from an EMBL/GenBank/DDBJ whole genome shotgun (WGS) entry which is preliminary data.</text>
</comment>
<dbReference type="PRINTS" id="PR00080">
    <property type="entry name" value="SDRFAMILY"/>
</dbReference>
<evidence type="ECO:0000313" key="4">
    <source>
        <dbReference type="Proteomes" id="UP000037315"/>
    </source>
</evidence>
<dbReference type="InterPro" id="IPR036291">
    <property type="entry name" value="NAD(P)-bd_dom_sf"/>
</dbReference>
<dbReference type="PANTHER" id="PTHR24321">
    <property type="entry name" value="DEHYDROGENASES, SHORT CHAIN"/>
    <property type="match status" value="1"/>
</dbReference>
<keyword evidence="4" id="KW-1185">Reference proteome</keyword>
<reference evidence="3 4" key="1">
    <citation type="submission" date="2015-06" db="EMBL/GenBank/DDBJ databases">
        <title>Genome sequencing of Cronobacter sp. strain DJ34 isolated from petroleum contaminated sludge of Duliajan Oil Fields, Assam, India.</title>
        <authorList>
            <person name="Pal S."/>
            <person name="Banerjee T.D."/>
            <person name="Roy A."/>
            <person name="Sar P."/>
            <person name="Kazy S.K."/>
        </authorList>
    </citation>
    <scope>NUCLEOTIDE SEQUENCE [LARGE SCALE GENOMIC DNA]</scope>
    <source>
        <strain evidence="3 4">DJ34</strain>
    </source>
</reference>
<accession>A0A0J8VS90</accession>
<dbReference type="Proteomes" id="UP000037315">
    <property type="component" value="Unassembled WGS sequence"/>
</dbReference>
<dbReference type="RefSeq" id="WP_024555831.1">
    <property type="nucleotide sequence ID" value="NZ_LFEJ01000004.1"/>
</dbReference>